<comment type="caution">
    <text evidence="2">The sequence shown here is derived from an EMBL/GenBank/DDBJ whole genome shotgun (WGS) entry which is preliminary data.</text>
</comment>
<feature type="compositionally biased region" description="Basic and acidic residues" evidence="1">
    <location>
        <begin position="363"/>
        <end position="379"/>
    </location>
</feature>
<dbReference type="Proteomes" id="UP000257074">
    <property type="component" value="Unassembled WGS sequence"/>
</dbReference>
<dbReference type="Pfam" id="PF07554">
    <property type="entry name" value="FIVAR"/>
    <property type="match status" value="1"/>
</dbReference>
<reference evidence="2 3" key="1">
    <citation type="journal article" date="2017" name="Anaerobe">
        <title>Quantification, isolation and characterization of Bifidobacterium from the vaginal microbiomes of reproductive aged women.</title>
        <authorList>
            <person name="Freitas A.C."/>
            <person name="Hill J.E."/>
        </authorList>
    </citation>
    <scope>NUCLEOTIDE SEQUENCE [LARGE SCALE GENOMIC DNA]</scope>
    <source>
        <strain evidence="2 3">N6D05</strain>
    </source>
</reference>
<protein>
    <submittedName>
        <fullName evidence="2">Uncharacterized protein</fullName>
    </submittedName>
</protein>
<name>A0A3D8TVS1_BIFLN</name>
<organism evidence="2 3">
    <name type="scientific">Bifidobacterium longum</name>
    <dbReference type="NCBI Taxonomy" id="216816"/>
    <lineage>
        <taxon>Bacteria</taxon>
        <taxon>Bacillati</taxon>
        <taxon>Actinomycetota</taxon>
        <taxon>Actinomycetes</taxon>
        <taxon>Bifidobacteriales</taxon>
        <taxon>Bifidobacteriaceae</taxon>
        <taxon>Bifidobacterium</taxon>
    </lineage>
</organism>
<evidence type="ECO:0000256" key="1">
    <source>
        <dbReference type="SAM" id="MobiDB-lite"/>
    </source>
</evidence>
<feature type="non-terminal residue" evidence="2">
    <location>
        <position position="393"/>
    </location>
</feature>
<dbReference type="Gene3D" id="1.20.1270.70">
    <property type="entry name" value="Designed single chain three-helix bundle"/>
    <property type="match status" value="1"/>
</dbReference>
<proteinExistence type="predicted"/>
<dbReference type="AlphaFoldDB" id="A0A3D8TVS1"/>
<feature type="compositionally biased region" description="Pro residues" evidence="1">
    <location>
        <begin position="380"/>
        <end position="393"/>
    </location>
</feature>
<evidence type="ECO:0000313" key="3">
    <source>
        <dbReference type="Proteomes" id="UP000257074"/>
    </source>
</evidence>
<accession>A0A3D8TVS1</accession>
<gene>
    <name evidence="2" type="ORF">CE169_11515</name>
</gene>
<sequence>MPVTVTFADDGASVSSTARFEVTAPAALGSSELETATVDGVNVVYAPFSADSPMTVAQLLAKVTAEPSGADKGVYRDGVRLEAGAELAENDVLRFSAKGSTVSDDYVVKSKTTWDWVNDFQVRVQGPIWYGQRQTEADGVWSDIADFDATYPNWMYETYYGPGVDYANHSLPTDRSAIHGLISDSPASAGGSAMAWKAPKAGTVKVSIREDEPYLRQDGSNGKALTLRLMHDDKVVCFADLTVSKQRSEEFANCVADKGEIAVEAGDWIRVTATSASGMNKPSAHISPVIAYMAASTPGPEPVPVDKSTLKATVEEALGLAESDYTDESWAALVAARDAAQTVLDDDAATAEQVETAQNALRDAIDGLEKKPVDPDPNPKPDPNPDPDPTPDP</sequence>
<evidence type="ECO:0000313" key="2">
    <source>
        <dbReference type="EMBL" id="RDX03244.1"/>
    </source>
</evidence>
<feature type="region of interest" description="Disordered" evidence="1">
    <location>
        <begin position="363"/>
        <end position="393"/>
    </location>
</feature>
<dbReference type="EMBL" id="NJNR01000100">
    <property type="protein sequence ID" value="RDX03244.1"/>
    <property type="molecule type" value="Genomic_DNA"/>
</dbReference>